<organism evidence="2 3">
    <name type="scientific">Vulcanimicrobium alpinum</name>
    <dbReference type="NCBI Taxonomy" id="3016050"/>
    <lineage>
        <taxon>Bacteria</taxon>
        <taxon>Bacillati</taxon>
        <taxon>Vulcanimicrobiota</taxon>
        <taxon>Vulcanimicrobiia</taxon>
        <taxon>Vulcanimicrobiales</taxon>
        <taxon>Vulcanimicrobiaceae</taxon>
        <taxon>Vulcanimicrobium</taxon>
    </lineage>
</organism>
<reference evidence="2 3" key="1">
    <citation type="journal article" date="2022" name="ISME Commun">
        <title>Vulcanimicrobium alpinus gen. nov. sp. nov., the first cultivated representative of the candidate phylum 'Eremiobacterota', is a metabolically versatile aerobic anoxygenic phototroph.</title>
        <authorList>
            <person name="Yabe S."/>
            <person name="Muto K."/>
            <person name="Abe K."/>
            <person name="Yokota A."/>
            <person name="Staudigel H."/>
            <person name="Tebo B.M."/>
        </authorList>
    </citation>
    <scope>NUCLEOTIDE SEQUENCE [LARGE SCALE GENOMIC DNA]</scope>
    <source>
        <strain evidence="2 3">WC8-2</strain>
    </source>
</reference>
<dbReference type="AlphaFoldDB" id="A0AAN1XXC8"/>
<keyword evidence="1" id="KW-1133">Transmembrane helix</keyword>
<dbReference type="Proteomes" id="UP001317532">
    <property type="component" value="Chromosome"/>
</dbReference>
<dbReference type="EMBL" id="AP025523">
    <property type="protein sequence ID" value="BDE06699.1"/>
    <property type="molecule type" value="Genomic_DNA"/>
</dbReference>
<accession>A0AAN1XXC8</accession>
<dbReference type="RefSeq" id="WP_317994348.1">
    <property type="nucleotide sequence ID" value="NZ_AP025523.1"/>
</dbReference>
<dbReference type="KEGG" id="vab:WPS_19750"/>
<keyword evidence="1" id="KW-0472">Membrane</keyword>
<feature type="transmembrane region" description="Helical" evidence="1">
    <location>
        <begin position="20"/>
        <end position="39"/>
    </location>
</feature>
<evidence type="ECO:0000313" key="2">
    <source>
        <dbReference type="EMBL" id="BDE06699.1"/>
    </source>
</evidence>
<sequence length="251" mass="26747">MSASARSRRKPSVVARVRPFWIIAAALAIACAAAGAWLVQAPWFRIARIAIDVPIGSPVDARTVRGAAAIVPGKNVWLLAPWRITRRIEAIPYVDTATLRRGQFPQPYVDLAITVRRPTACIVSATQTVTIDATARVLQRGCATASAARIESGRARIPVPGGTIADAAIVRLLADARILADADLAPRRLGRDRWGGLDAVDPSGVVLHFGEDDDLAKKAALIAPVRAGIGAKRPLRAIDVRSPATPTVEFR</sequence>
<keyword evidence="3" id="KW-1185">Reference proteome</keyword>
<dbReference type="PROSITE" id="PS51257">
    <property type="entry name" value="PROKAR_LIPOPROTEIN"/>
    <property type="match status" value="1"/>
</dbReference>
<protein>
    <recommendedName>
        <fullName evidence="4">POTRA domain-containing protein</fullName>
    </recommendedName>
</protein>
<evidence type="ECO:0008006" key="4">
    <source>
        <dbReference type="Google" id="ProtNLM"/>
    </source>
</evidence>
<evidence type="ECO:0000313" key="3">
    <source>
        <dbReference type="Proteomes" id="UP001317532"/>
    </source>
</evidence>
<gene>
    <name evidence="2" type="ORF">WPS_19750</name>
</gene>
<name>A0AAN1XXC8_UNVUL</name>
<evidence type="ECO:0000256" key="1">
    <source>
        <dbReference type="SAM" id="Phobius"/>
    </source>
</evidence>
<proteinExistence type="predicted"/>
<keyword evidence="1" id="KW-0812">Transmembrane</keyword>